<gene>
    <name evidence="2" type="primary">LOC111162093</name>
</gene>
<name>A0A2Y9LEJ2_ENHLU</name>
<dbReference type="AlphaFoldDB" id="A0A2Y9LEJ2"/>
<evidence type="ECO:0000313" key="1">
    <source>
        <dbReference type="Proteomes" id="UP000248482"/>
    </source>
</evidence>
<protein>
    <submittedName>
        <fullName evidence="2">Uncharacterized protein LOC111162093</fullName>
    </submittedName>
</protein>
<organism evidence="1 2">
    <name type="scientific">Enhydra lutris kenyoni</name>
    <name type="common">northern sea otter</name>
    <dbReference type="NCBI Taxonomy" id="391180"/>
    <lineage>
        <taxon>Eukaryota</taxon>
        <taxon>Metazoa</taxon>
        <taxon>Chordata</taxon>
        <taxon>Craniata</taxon>
        <taxon>Vertebrata</taxon>
        <taxon>Euteleostomi</taxon>
        <taxon>Mammalia</taxon>
        <taxon>Eutheria</taxon>
        <taxon>Laurasiatheria</taxon>
        <taxon>Carnivora</taxon>
        <taxon>Caniformia</taxon>
        <taxon>Musteloidea</taxon>
        <taxon>Mustelidae</taxon>
        <taxon>Lutrinae</taxon>
        <taxon>Enhydra</taxon>
    </lineage>
</organism>
<evidence type="ECO:0000313" key="2">
    <source>
        <dbReference type="RefSeq" id="XP_022382024.1"/>
    </source>
</evidence>
<dbReference type="GeneID" id="111162093"/>
<reference evidence="2" key="1">
    <citation type="submission" date="2025-08" db="UniProtKB">
        <authorList>
            <consortium name="RefSeq"/>
        </authorList>
    </citation>
    <scope>IDENTIFICATION</scope>
    <source>
        <tissue evidence="2">Blood</tissue>
    </source>
</reference>
<accession>A0A2Y9LEJ2</accession>
<sequence>MFAKLPKRRTFVQHNGALSSSGSPGCAFRARSRIPAWVPPRAEGPPGPGKLQFPACAATDAPAYRSYRAGAGWFKALCWFHGNRPDGGGTELLADRWSVRCIWKLQCPDQSSLQPTSMLQLLKLSQYFRKG</sequence>
<dbReference type="KEGG" id="elk:111162093"/>
<proteinExistence type="predicted"/>
<dbReference type="Proteomes" id="UP000248482">
    <property type="component" value="Unplaced"/>
</dbReference>
<keyword evidence="1" id="KW-1185">Reference proteome</keyword>
<dbReference type="RefSeq" id="XP_022382024.1">
    <property type="nucleotide sequence ID" value="XM_022526316.1"/>
</dbReference>